<feature type="non-terminal residue" evidence="2">
    <location>
        <position position="1"/>
    </location>
</feature>
<dbReference type="Proteomes" id="UP000682733">
    <property type="component" value="Unassembled WGS sequence"/>
</dbReference>
<evidence type="ECO:0000313" key="1">
    <source>
        <dbReference type="EMBL" id="CAF0818573.1"/>
    </source>
</evidence>
<evidence type="ECO:0000313" key="2">
    <source>
        <dbReference type="EMBL" id="CAF1352583.1"/>
    </source>
</evidence>
<proteinExistence type="predicted"/>
<protein>
    <submittedName>
        <fullName evidence="2">Uncharacterized protein</fullName>
    </submittedName>
</protein>
<dbReference type="EMBL" id="CAJNOQ010014984">
    <property type="protein sequence ID" value="CAF1352583.1"/>
    <property type="molecule type" value="Genomic_DNA"/>
</dbReference>
<keyword evidence="5" id="KW-1185">Reference proteome</keyword>
<dbReference type="Proteomes" id="UP000681722">
    <property type="component" value="Unassembled WGS sequence"/>
</dbReference>
<evidence type="ECO:0000313" key="4">
    <source>
        <dbReference type="EMBL" id="CAF4223891.1"/>
    </source>
</evidence>
<dbReference type="AlphaFoldDB" id="A0A815HK38"/>
<comment type="caution">
    <text evidence="2">The sequence shown here is derived from an EMBL/GenBank/DDBJ whole genome shotgun (WGS) entry which is preliminary data.</text>
</comment>
<gene>
    <name evidence="2" type="ORF">GPM918_LOCUS30985</name>
    <name evidence="1" type="ORF">OVA965_LOCUS5526</name>
    <name evidence="4" type="ORF">SRO942_LOCUS31618</name>
    <name evidence="3" type="ORF">TMI583_LOCUS5521</name>
</gene>
<dbReference type="EMBL" id="CAJOBA010001564">
    <property type="protein sequence ID" value="CAF3602741.1"/>
    <property type="molecule type" value="Genomic_DNA"/>
</dbReference>
<name>A0A815HK38_9BILA</name>
<dbReference type="Proteomes" id="UP000663829">
    <property type="component" value="Unassembled WGS sequence"/>
</dbReference>
<dbReference type="EMBL" id="CAJOBC010065264">
    <property type="protein sequence ID" value="CAF4223891.1"/>
    <property type="molecule type" value="Genomic_DNA"/>
</dbReference>
<accession>A0A815HK38</accession>
<dbReference type="EMBL" id="CAJNOK010001565">
    <property type="protein sequence ID" value="CAF0818573.1"/>
    <property type="molecule type" value="Genomic_DNA"/>
</dbReference>
<reference evidence="2" key="1">
    <citation type="submission" date="2021-02" db="EMBL/GenBank/DDBJ databases">
        <authorList>
            <person name="Nowell W R."/>
        </authorList>
    </citation>
    <scope>NUCLEOTIDE SEQUENCE</scope>
</reference>
<sequence length="109" mass="12607">MFTKICAILTDPQNCNAEVDLDPILCVKELLKFDLEKYLCEDEEGDALQKLQVKGYQFEDLTISTSAIIHQSLFNIEMRKRTNILEHLLEKSKTKQKPTNPLYSPKSLF</sequence>
<evidence type="ECO:0000313" key="3">
    <source>
        <dbReference type="EMBL" id="CAF3602741.1"/>
    </source>
</evidence>
<organism evidence="2 5">
    <name type="scientific">Didymodactylos carnosus</name>
    <dbReference type="NCBI Taxonomy" id="1234261"/>
    <lineage>
        <taxon>Eukaryota</taxon>
        <taxon>Metazoa</taxon>
        <taxon>Spiralia</taxon>
        <taxon>Gnathifera</taxon>
        <taxon>Rotifera</taxon>
        <taxon>Eurotatoria</taxon>
        <taxon>Bdelloidea</taxon>
        <taxon>Philodinida</taxon>
        <taxon>Philodinidae</taxon>
        <taxon>Didymodactylos</taxon>
    </lineage>
</organism>
<evidence type="ECO:0000313" key="5">
    <source>
        <dbReference type="Proteomes" id="UP000663829"/>
    </source>
</evidence>
<dbReference type="Proteomes" id="UP000677228">
    <property type="component" value="Unassembled WGS sequence"/>
</dbReference>